<sequence>MKNVKLISLALSMLISFVLKAQGKTVTRKHENNFVKTKIAPKTFIKSKDTISDIKVSSNFVKPTVSPNQIRICVPSRSLLKEPLYILDGDIINAKQFSKLNPSDIEEIKVLKGNDAISTYGNQAINGVVVIITKED</sequence>
<evidence type="ECO:0000313" key="4">
    <source>
        <dbReference type="EMBL" id="MFB9110988.1"/>
    </source>
</evidence>
<dbReference type="PROSITE" id="PS52016">
    <property type="entry name" value="TONB_DEPENDENT_REC_3"/>
    <property type="match status" value="1"/>
</dbReference>
<organism evidence="4 5">
    <name type="scientific">Flavobacterium gyeonganense</name>
    <dbReference type="NCBI Taxonomy" id="1310418"/>
    <lineage>
        <taxon>Bacteria</taxon>
        <taxon>Pseudomonadati</taxon>
        <taxon>Bacteroidota</taxon>
        <taxon>Flavobacteriia</taxon>
        <taxon>Flavobacteriales</taxon>
        <taxon>Flavobacteriaceae</taxon>
        <taxon>Flavobacterium</taxon>
    </lineage>
</organism>
<evidence type="ECO:0000259" key="3">
    <source>
        <dbReference type="Pfam" id="PF07715"/>
    </source>
</evidence>
<dbReference type="Pfam" id="PF07715">
    <property type="entry name" value="Plug"/>
    <property type="match status" value="1"/>
</dbReference>
<evidence type="ECO:0000256" key="1">
    <source>
        <dbReference type="PROSITE-ProRule" id="PRU01360"/>
    </source>
</evidence>
<dbReference type="Proteomes" id="UP001589562">
    <property type="component" value="Unassembled WGS sequence"/>
</dbReference>
<protein>
    <submittedName>
        <fullName evidence="4">TonB-dependent receptor</fullName>
    </submittedName>
</protein>
<name>A0ABV5HGH5_9FLAO</name>
<comment type="caution">
    <text evidence="4">The sequence shown here is derived from an EMBL/GenBank/DDBJ whole genome shotgun (WGS) entry which is preliminary data.</text>
</comment>
<keyword evidence="5" id="KW-1185">Reference proteome</keyword>
<evidence type="ECO:0000256" key="2">
    <source>
        <dbReference type="SAM" id="SignalP"/>
    </source>
</evidence>
<keyword evidence="1" id="KW-0998">Cell outer membrane</keyword>
<dbReference type="InterPro" id="IPR037066">
    <property type="entry name" value="Plug_dom_sf"/>
</dbReference>
<keyword evidence="1" id="KW-0813">Transport</keyword>
<dbReference type="SUPFAM" id="SSF56935">
    <property type="entry name" value="Porins"/>
    <property type="match status" value="1"/>
</dbReference>
<proteinExistence type="inferred from homology"/>
<feature type="signal peptide" evidence="2">
    <location>
        <begin position="1"/>
        <end position="21"/>
    </location>
</feature>
<gene>
    <name evidence="4" type="ORF">ACFFVK_20605</name>
</gene>
<accession>A0ABV5HGH5</accession>
<dbReference type="InterPro" id="IPR039426">
    <property type="entry name" value="TonB-dep_rcpt-like"/>
</dbReference>
<feature type="chain" id="PRO_5047144664" evidence="2">
    <location>
        <begin position="22"/>
        <end position="136"/>
    </location>
</feature>
<dbReference type="Gene3D" id="2.170.130.10">
    <property type="entry name" value="TonB-dependent receptor, plug domain"/>
    <property type="match status" value="1"/>
</dbReference>
<dbReference type="EMBL" id="JBHMFE010000046">
    <property type="protein sequence ID" value="MFB9110988.1"/>
    <property type="molecule type" value="Genomic_DNA"/>
</dbReference>
<keyword evidence="4" id="KW-0675">Receptor</keyword>
<comment type="similarity">
    <text evidence="1">Belongs to the TonB-dependent receptor family.</text>
</comment>
<feature type="domain" description="TonB-dependent receptor plug" evidence="3">
    <location>
        <begin position="82"/>
        <end position="128"/>
    </location>
</feature>
<evidence type="ECO:0000313" key="5">
    <source>
        <dbReference type="Proteomes" id="UP001589562"/>
    </source>
</evidence>
<keyword evidence="1" id="KW-0472">Membrane</keyword>
<comment type="subcellular location">
    <subcellularLocation>
        <location evidence="1">Cell outer membrane</location>
        <topology evidence="1">Multi-pass membrane protein</topology>
    </subcellularLocation>
</comment>
<keyword evidence="1" id="KW-1134">Transmembrane beta strand</keyword>
<dbReference type="RefSeq" id="WP_278010810.1">
    <property type="nucleotide sequence ID" value="NZ_CP121112.1"/>
</dbReference>
<reference evidence="4 5" key="1">
    <citation type="submission" date="2024-09" db="EMBL/GenBank/DDBJ databases">
        <authorList>
            <person name="Sun Q."/>
            <person name="Mori K."/>
        </authorList>
    </citation>
    <scope>NUCLEOTIDE SEQUENCE [LARGE SCALE GENOMIC DNA]</scope>
    <source>
        <strain evidence="4 5">CECT 8365</strain>
    </source>
</reference>
<keyword evidence="2" id="KW-0732">Signal</keyword>
<dbReference type="InterPro" id="IPR012910">
    <property type="entry name" value="Plug_dom"/>
</dbReference>
<keyword evidence="1" id="KW-0812">Transmembrane</keyword>